<dbReference type="Proteomes" id="UP001054945">
    <property type="component" value="Unassembled WGS sequence"/>
</dbReference>
<dbReference type="EMBL" id="BPLR01005011">
    <property type="protein sequence ID" value="GIX99168.1"/>
    <property type="molecule type" value="Genomic_DNA"/>
</dbReference>
<accession>A0AAV4PSP2</accession>
<gene>
    <name evidence="1" type="ORF">CEXT_261451</name>
</gene>
<reference evidence="1 2" key="1">
    <citation type="submission" date="2021-06" db="EMBL/GenBank/DDBJ databases">
        <title>Caerostris extrusa draft genome.</title>
        <authorList>
            <person name="Kono N."/>
            <person name="Arakawa K."/>
        </authorList>
    </citation>
    <scope>NUCLEOTIDE SEQUENCE [LARGE SCALE GENOMIC DNA]</scope>
</reference>
<proteinExistence type="predicted"/>
<evidence type="ECO:0000313" key="2">
    <source>
        <dbReference type="Proteomes" id="UP001054945"/>
    </source>
</evidence>
<name>A0AAV4PSP2_CAEEX</name>
<evidence type="ECO:0000313" key="1">
    <source>
        <dbReference type="EMBL" id="GIX99168.1"/>
    </source>
</evidence>
<organism evidence="1 2">
    <name type="scientific">Caerostris extrusa</name>
    <name type="common">Bark spider</name>
    <name type="synonym">Caerostris bankana</name>
    <dbReference type="NCBI Taxonomy" id="172846"/>
    <lineage>
        <taxon>Eukaryota</taxon>
        <taxon>Metazoa</taxon>
        <taxon>Ecdysozoa</taxon>
        <taxon>Arthropoda</taxon>
        <taxon>Chelicerata</taxon>
        <taxon>Arachnida</taxon>
        <taxon>Araneae</taxon>
        <taxon>Araneomorphae</taxon>
        <taxon>Entelegynae</taxon>
        <taxon>Araneoidea</taxon>
        <taxon>Araneidae</taxon>
        <taxon>Caerostris</taxon>
    </lineage>
</organism>
<comment type="caution">
    <text evidence="1">The sequence shown here is derived from an EMBL/GenBank/DDBJ whole genome shotgun (WGS) entry which is preliminary data.</text>
</comment>
<protein>
    <submittedName>
        <fullName evidence="1">Uncharacterized protein</fullName>
    </submittedName>
</protein>
<sequence length="86" mass="9756">MVIILRMVGMELNELQKSSSLHEDNESIYSRLCEPILLISNKFLYLGYVEDLATLEAIQEILDAIMFKTSLASKCFETSSNTTSFN</sequence>
<keyword evidence="2" id="KW-1185">Reference proteome</keyword>
<dbReference type="AlphaFoldDB" id="A0AAV4PSP2"/>